<organism evidence="6">
    <name type="scientific">marine sediment metagenome</name>
    <dbReference type="NCBI Taxonomy" id="412755"/>
    <lineage>
        <taxon>unclassified sequences</taxon>
        <taxon>metagenomes</taxon>
        <taxon>ecological metagenomes</taxon>
    </lineage>
</organism>
<comment type="caution">
    <text evidence="6">The sequence shown here is derived from an EMBL/GenBank/DDBJ whole genome shotgun (WGS) entry which is preliminary data.</text>
</comment>
<dbReference type="Pfam" id="PF01956">
    <property type="entry name" value="EMC3_TMCO1"/>
    <property type="match status" value="1"/>
</dbReference>
<evidence type="ECO:0000256" key="1">
    <source>
        <dbReference type="ARBA" id="ARBA00004141"/>
    </source>
</evidence>
<keyword evidence="2 5" id="KW-0812">Transmembrane</keyword>
<evidence type="ECO:0000256" key="3">
    <source>
        <dbReference type="ARBA" id="ARBA00022989"/>
    </source>
</evidence>
<reference evidence="6" key="1">
    <citation type="journal article" date="2014" name="Front. Microbiol.">
        <title>High frequency of phylogenetically diverse reductive dehalogenase-homologous genes in deep subseafloor sedimentary metagenomes.</title>
        <authorList>
            <person name="Kawai M."/>
            <person name="Futagami T."/>
            <person name="Toyoda A."/>
            <person name="Takaki Y."/>
            <person name="Nishi S."/>
            <person name="Hori S."/>
            <person name="Arai W."/>
            <person name="Tsubouchi T."/>
            <person name="Morono Y."/>
            <person name="Uchiyama I."/>
            <person name="Ito T."/>
            <person name="Fujiyama A."/>
            <person name="Inagaki F."/>
            <person name="Takami H."/>
        </authorList>
    </citation>
    <scope>NUCLEOTIDE SEQUENCE</scope>
    <source>
        <strain evidence="6">Expedition CK06-06</strain>
    </source>
</reference>
<feature type="transmembrane region" description="Helical" evidence="5">
    <location>
        <begin position="83"/>
        <end position="102"/>
    </location>
</feature>
<feature type="non-terminal residue" evidence="6">
    <location>
        <position position="108"/>
    </location>
</feature>
<dbReference type="EMBL" id="BARU01002111">
    <property type="protein sequence ID" value="GAH24266.1"/>
    <property type="molecule type" value="Genomic_DNA"/>
</dbReference>
<evidence type="ECO:0000256" key="5">
    <source>
        <dbReference type="SAM" id="Phobius"/>
    </source>
</evidence>
<name>X1DTA2_9ZZZZ</name>
<proteinExistence type="predicted"/>
<evidence type="ECO:0000256" key="2">
    <source>
        <dbReference type="ARBA" id="ARBA00022692"/>
    </source>
</evidence>
<dbReference type="GO" id="GO:0016020">
    <property type="term" value="C:membrane"/>
    <property type="evidence" value="ECO:0007669"/>
    <property type="project" value="UniProtKB-SubCell"/>
</dbReference>
<evidence type="ECO:0000313" key="6">
    <source>
        <dbReference type="EMBL" id="GAH24266.1"/>
    </source>
</evidence>
<evidence type="ECO:0000256" key="4">
    <source>
        <dbReference type="ARBA" id="ARBA00023136"/>
    </source>
</evidence>
<dbReference type="AlphaFoldDB" id="X1DTA2"/>
<keyword evidence="3 5" id="KW-1133">Transmembrane helix</keyword>
<dbReference type="InterPro" id="IPR002809">
    <property type="entry name" value="EMC3/TMCO1"/>
</dbReference>
<accession>X1DTA2</accession>
<keyword evidence="4 5" id="KW-0472">Membrane</keyword>
<feature type="transmembrane region" description="Helical" evidence="5">
    <location>
        <begin position="6"/>
        <end position="24"/>
    </location>
</feature>
<sequence length="108" mass="12238">MANEEIIIGIMLITIAMIGVGELLNRIMGVNADATRELREKSNNLRERMRTAQLTGNAQIMLELQRESMELTKIMMKKQMIPSCVRCLIFMGIFAVLGIVYAEYEKGL</sequence>
<comment type="subcellular location">
    <subcellularLocation>
        <location evidence="1">Membrane</location>
        <topology evidence="1">Multi-pass membrane protein</topology>
    </subcellularLocation>
</comment>
<gene>
    <name evidence="6" type="ORF">S03H2_05139</name>
</gene>
<protein>
    <submittedName>
        <fullName evidence="6">Uncharacterized protein</fullName>
    </submittedName>
</protein>